<keyword evidence="2" id="KW-1185">Reference proteome</keyword>
<dbReference type="EMBL" id="JAGINU010000001">
    <property type="protein sequence ID" value="MBP2364586.1"/>
    <property type="molecule type" value="Genomic_DNA"/>
</dbReference>
<evidence type="ECO:0000313" key="2">
    <source>
        <dbReference type="Proteomes" id="UP001519295"/>
    </source>
</evidence>
<sequence length="85" mass="9301">MTEPSPYAADDDVLVTFMLDQPGLLDLILSQHVDDDGGYCLACPGPQSGRRRFPCDVRQAADRAARLRHAQALEHRRDGDGPLGL</sequence>
<evidence type="ECO:0000313" key="1">
    <source>
        <dbReference type="EMBL" id="MBP2364586.1"/>
    </source>
</evidence>
<reference evidence="1 2" key="1">
    <citation type="submission" date="2021-03" db="EMBL/GenBank/DDBJ databases">
        <title>Sequencing the genomes of 1000 actinobacteria strains.</title>
        <authorList>
            <person name="Klenk H.-P."/>
        </authorList>
    </citation>
    <scope>NUCLEOTIDE SEQUENCE [LARGE SCALE GENOMIC DNA]</scope>
    <source>
        <strain evidence="1 2">DSM 45256</strain>
    </source>
</reference>
<dbReference type="Proteomes" id="UP001519295">
    <property type="component" value="Unassembled WGS sequence"/>
</dbReference>
<comment type="caution">
    <text evidence="1">The sequence shown here is derived from an EMBL/GenBank/DDBJ whole genome shotgun (WGS) entry which is preliminary data.</text>
</comment>
<accession>A0ABS4VLB1</accession>
<protein>
    <submittedName>
        <fullName evidence="1">Uncharacterized protein</fullName>
    </submittedName>
</protein>
<dbReference type="RefSeq" id="WP_210024616.1">
    <property type="nucleotide sequence ID" value="NZ_JAGINU010000001.1"/>
</dbReference>
<gene>
    <name evidence="1" type="ORF">JOF36_000282</name>
</gene>
<organism evidence="1 2">
    <name type="scientific">Pseudonocardia parietis</name>
    <dbReference type="NCBI Taxonomy" id="570936"/>
    <lineage>
        <taxon>Bacteria</taxon>
        <taxon>Bacillati</taxon>
        <taxon>Actinomycetota</taxon>
        <taxon>Actinomycetes</taxon>
        <taxon>Pseudonocardiales</taxon>
        <taxon>Pseudonocardiaceae</taxon>
        <taxon>Pseudonocardia</taxon>
    </lineage>
</organism>
<proteinExistence type="predicted"/>
<name>A0ABS4VLB1_9PSEU</name>